<evidence type="ECO:0000256" key="3">
    <source>
        <dbReference type="ARBA" id="ARBA00022989"/>
    </source>
</evidence>
<evidence type="ECO:0000256" key="4">
    <source>
        <dbReference type="ARBA" id="ARBA00023136"/>
    </source>
</evidence>
<feature type="domain" description="STAS" evidence="6">
    <location>
        <begin position="582"/>
        <end position="686"/>
    </location>
</feature>
<dbReference type="InterPro" id="IPR011547">
    <property type="entry name" value="SLC26A/SulP_dom"/>
</dbReference>
<keyword evidence="3 5" id="KW-1133">Transmembrane helix</keyword>
<dbReference type="AlphaFoldDB" id="L0RGF9"/>
<organism evidence="7 8">
    <name type="scientific">Maridesulfovibrio hydrothermalis AM13 = DSM 14728</name>
    <dbReference type="NCBI Taxonomy" id="1121451"/>
    <lineage>
        <taxon>Bacteria</taxon>
        <taxon>Pseudomonadati</taxon>
        <taxon>Thermodesulfobacteriota</taxon>
        <taxon>Desulfovibrionia</taxon>
        <taxon>Desulfovibrionales</taxon>
        <taxon>Desulfovibrionaceae</taxon>
        <taxon>Maridesulfovibrio</taxon>
    </lineage>
</organism>
<keyword evidence="8" id="KW-1185">Reference proteome</keyword>
<dbReference type="InterPro" id="IPR001902">
    <property type="entry name" value="SLC26A/SulP_fam"/>
</dbReference>
<dbReference type="PANTHER" id="PTHR11814">
    <property type="entry name" value="SULFATE TRANSPORTER"/>
    <property type="match status" value="1"/>
</dbReference>
<feature type="transmembrane region" description="Helical" evidence="5">
    <location>
        <begin position="178"/>
        <end position="197"/>
    </location>
</feature>
<gene>
    <name evidence="7" type="ORF">DESAM_23050</name>
</gene>
<dbReference type="Proteomes" id="UP000010808">
    <property type="component" value="Chromosome"/>
</dbReference>
<evidence type="ECO:0000259" key="6">
    <source>
        <dbReference type="PROSITE" id="PS50801"/>
    </source>
</evidence>
<comment type="subcellular location">
    <subcellularLocation>
        <location evidence="1">Membrane</location>
        <topology evidence="1">Multi-pass membrane protein</topology>
    </subcellularLocation>
</comment>
<reference evidence="7 8" key="1">
    <citation type="submission" date="2012-10" db="EMBL/GenBank/DDBJ databases">
        <authorList>
            <person name="Genoscope - CEA"/>
        </authorList>
    </citation>
    <scope>NUCLEOTIDE SEQUENCE [LARGE SCALE GENOMIC DNA]</scope>
    <source>
        <strain evidence="8">AM13 / DSM 14728</strain>
    </source>
</reference>
<feature type="transmembrane region" description="Helical" evidence="5">
    <location>
        <begin position="99"/>
        <end position="124"/>
    </location>
</feature>
<evidence type="ECO:0000256" key="1">
    <source>
        <dbReference type="ARBA" id="ARBA00004141"/>
    </source>
</evidence>
<evidence type="ECO:0000256" key="5">
    <source>
        <dbReference type="SAM" id="Phobius"/>
    </source>
</evidence>
<keyword evidence="2 5" id="KW-0812">Transmembrane</keyword>
<dbReference type="SUPFAM" id="SSF52091">
    <property type="entry name" value="SpoIIaa-like"/>
    <property type="match status" value="1"/>
</dbReference>
<protein>
    <submittedName>
        <fullName evidence="7">Sulfate transporter</fullName>
    </submittedName>
</protein>
<dbReference type="PATRIC" id="fig|1121451.3.peg.3255"/>
<feature type="transmembrane region" description="Helical" evidence="5">
    <location>
        <begin position="204"/>
        <end position="222"/>
    </location>
</feature>
<dbReference type="STRING" id="1121451.DESAM_23050"/>
<feature type="transmembrane region" description="Helical" evidence="5">
    <location>
        <begin position="483"/>
        <end position="502"/>
    </location>
</feature>
<dbReference type="Pfam" id="PF01740">
    <property type="entry name" value="STAS"/>
    <property type="match status" value="1"/>
</dbReference>
<feature type="transmembrane region" description="Helical" evidence="5">
    <location>
        <begin position="20"/>
        <end position="42"/>
    </location>
</feature>
<dbReference type="PROSITE" id="PS50801">
    <property type="entry name" value="STAS"/>
    <property type="match status" value="1"/>
</dbReference>
<dbReference type="Pfam" id="PF00916">
    <property type="entry name" value="Sulfate_transp"/>
    <property type="match status" value="2"/>
</dbReference>
<dbReference type="InterPro" id="IPR002645">
    <property type="entry name" value="STAS_dom"/>
</dbReference>
<evidence type="ECO:0000313" key="7">
    <source>
        <dbReference type="EMBL" id="CCO25317.1"/>
    </source>
</evidence>
<feature type="transmembrane region" description="Helical" evidence="5">
    <location>
        <begin position="387"/>
        <end position="406"/>
    </location>
</feature>
<feature type="transmembrane region" description="Helical" evidence="5">
    <location>
        <begin position="454"/>
        <end position="477"/>
    </location>
</feature>
<dbReference type="RefSeq" id="WP_015337914.1">
    <property type="nucleotide sequence ID" value="NC_020055.1"/>
</dbReference>
<feature type="transmembrane region" description="Helical" evidence="5">
    <location>
        <begin position="136"/>
        <end position="158"/>
    </location>
</feature>
<evidence type="ECO:0000256" key="2">
    <source>
        <dbReference type="ARBA" id="ARBA00022692"/>
    </source>
</evidence>
<sequence length="711" mass="75885">MLTRIFPFLDWFKKYSGPAFRADIISGLTVALVLIPQSMAYAQLAGMPAYYGLYASLLPPMVAALFGSSRQLATGPVAVVSLMTAASLEPLATAGSEGYIAYALLLALLVGVFQFMLGVLRLGLVVNFLSHPVVNGFTNAAAIIIASSQLSKMFGVYVDKAELHFETIIRVIKGAMHYTHLPTLGMGVLAFVIMVGLKKVNPKIPNVLCAVVITTLLSWATGFNHDARVDIAAIQDKEAQTLINEFNKTVVGIEALAVKRTAIAALEDKAKADKNQIGYYDAEHDIAVVNYQVKLLKHKSHELRAALRSILFSGVKQSDGSLAFFEQGKVPAGMEADGRTWRIKVGNKELDTASLKMMGGGAVVGDIPSGFPALQIPSFDLKIIMKLLPFAVIISLLGFMEAISIAKAMAAKTGQKLDPNQELIGQGLANMLGSCGSAYPSSGSFSRSAVNLQAGAVTGLSSVFTSGIVAVTLLFFTPLLYNLPQAVLAAVIMMAVVGLINASGFIHAWKVQKYDGAISIISFIATLAFAPHLDKGIIIGVALSLGVFLYKSMRPRVAVLSKGPDEVLRDANVHGLKECGRIAVVRFDGPLFFANASFLEDQISDRIIAMPNLKHIILVCSGINDIDASGEEVLSLIVDTVRSGGRDISLSGVNEAVMAVLERTHLLEKIGKDHIYADTETALCKTHEVAHRGGSESDCPLTTYCRISGNA</sequence>
<dbReference type="CDD" id="cd07042">
    <property type="entry name" value="STAS_SulP_like_sulfate_transporter"/>
    <property type="match status" value="1"/>
</dbReference>
<dbReference type="OrthoDB" id="9769739at2"/>
<feature type="transmembrane region" description="Helical" evidence="5">
    <location>
        <begin position="48"/>
        <end position="66"/>
    </location>
</feature>
<dbReference type="InterPro" id="IPR036513">
    <property type="entry name" value="STAS_dom_sf"/>
</dbReference>
<dbReference type="eggNOG" id="COG0659">
    <property type="taxonomic scope" value="Bacteria"/>
</dbReference>
<dbReference type="EMBL" id="FO203522">
    <property type="protein sequence ID" value="CCO25317.1"/>
    <property type="molecule type" value="Genomic_DNA"/>
</dbReference>
<dbReference type="KEGG" id="dhy:DESAM_23050"/>
<feature type="transmembrane region" description="Helical" evidence="5">
    <location>
        <begin position="514"/>
        <end position="530"/>
    </location>
</feature>
<dbReference type="GO" id="GO:0055085">
    <property type="term" value="P:transmembrane transport"/>
    <property type="evidence" value="ECO:0007669"/>
    <property type="project" value="InterPro"/>
</dbReference>
<accession>L0RGF9</accession>
<dbReference type="Gene3D" id="3.30.750.24">
    <property type="entry name" value="STAS domain"/>
    <property type="match status" value="1"/>
</dbReference>
<evidence type="ECO:0000313" key="8">
    <source>
        <dbReference type="Proteomes" id="UP000010808"/>
    </source>
</evidence>
<proteinExistence type="predicted"/>
<name>L0RGF9_9BACT</name>
<dbReference type="GO" id="GO:0016020">
    <property type="term" value="C:membrane"/>
    <property type="evidence" value="ECO:0007669"/>
    <property type="project" value="UniProtKB-SubCell"/>
</dbReference>
<dbReference type="HOGENOM" id="CLU_003182_13_2_7"/>
<keyword evidence="4 5" id="KW-0472">Membrane</keyword>